<protein>
    <submittedName>
        <fullName evidence="1">Spore protease YyaC</fullName>
    </submittedName>
</protein>
<dbReference type="EMBL" id="MBTG01000038">
    <property type="protein sequence ID" value="OPH49595.1"/>
    <property type="molecule type" value="Genomic_DNA"/>
</dbReference>
<comment type="caution">
    <text evidence="1">The sequence shown here is derived from an EMBL/GenBank/DDBJ whole genome shotgun (WGS) entry which is preliminary data.</text>
</comment>
<dbReference type="GO" id="GO:0006508">
    <property type="term" value="P:proteolysis"/>
    <property type="evidence" value="ECO:0007669"/>
    <property type="project" value="UniProtKB-KW"/>
</dbReference>
<dbReference type="InterPro" id="IPR009665">
    <property type="entry name" value="YyaC"/>
</dbReference>
<name>A0A1V4HBR2_9BACL</name>
<dbReference type="AlphaFoldDB" id="A0A1V4HBR2"/>
<dbReference type="STRING" id="1469647.BC351_36990"/>
<keyword evidence="2" id="KW-1185">Reference proteome</keyword>
<evidence type="ECO:0000313" key="1">
    <source>
        <dbReference type="EMBL" id="OPH49595.1"/>
    </source>
</evidence>
<dbReference type="Proteomes" id="UP000190626">
    <property type="component" value="Unassembled WGS sequence"/>
</dbReference>
<dbReference type="InterPro" id="IPR023430">
    <property type="entry name" value="Pept_HybD-like_dom_sf"/>
</dbReference>
<sequence length="178" mass="19346">MAEKRSQPSENYWKKLNGEQLALFLGTLRIEAGMEPDLLAFVCIGTDRSTGDSLGPLVGSKLVELGYRYVIGTLEAPCDASNIETRLQEVPEGCVVVAIDACLGLKLSVGMFQVSNQPLAPGKSVGKVLPQVGDYTIAAIVNTDGPRQYNILQTTSLYHVLRMADEVTRAIQYAFPIR</sequence>
<proteinExistence type="predicted"/>
<accession>A0A1V4HBR2</accession>
<organism evidence="1 2">
    <name type="scientific">Paenibacillus ferrarius</name>
    <dbReference type="NCBI Taxonomy" id="1469647"/>
    <lineage>
        <taxon>Bacteria</taxon>
        <taxon>Bacillati</taxon>
        <taxon>Bacillota</taxon>
        <taxon>Bacilli</taxon>
        <taxon>Bacillales</taxon>
        <taxon>Paenibacillaceae</taxon>
        <taxon>Paenibacillus</taxon>
    </lineage>
</organism>
<dbReference type="Pfam" id="PF06866">
    <property type="entry name" value="DUF1256"/>
    <property type="match status" value="1"/>
</dbReference>
<keyword evidence="1" id="KW-0378">Hydrolase</keyword>
<evidence type="ECO:0000313" key="2">
    <source>
        <dbReference type="Proteomes" id="UP000190626"/>
    </source>
</evidence>
<reference evidence="2" key="1">
    <citation type="submission" date="2016-07" db="EMBL/GenBank/DDBJ databases">
        <authorList>
            <person name="Florea S."/>
            <person name="Webb J.S."/>
            <person name="Jaromczyk J."/>
            <person name="Schardl C.L."/>
        </authorList>
    </citation>
    <scope>NUCLEOTIDE SEQUENCE [LARGE SCALE GENOMIC DNA]</scope>
    <source>
        <strain evidence="2">CY1</strain>
    </source>
</reference>
<dbReference type="NCBIfam" id="TIGR02841">
    <property type="entry name" value="spore_YyaC"/>
    <property type="match status" value="1"/>
</dbReference>
<dbReference type="RefSeq" id="WP_079418311.1">
    <property type="nucleotide sequence ID" value="NZ_MBTG01000038.1"/>
</dbReference>
<dbReference type="OrthoDB" id="9815953at2"/>
<dbReference type="SUPFAM" id="SSF53163">
    <property type="entry name" value="HybD-like"/>
    <property type="match status" value="1"/>
</dbReference>
<keyword evidence="1" id="KW-0645">Protease</keyword>
<dbReference type="GO" id="GO:0008233">
    <property type="term" value="F:peptidase activity"/>
    <property type="evidence" value="ECO:0007669"/>
    <property type="project" value="UniProtKB-KW"/>
</dbReference>
<gene>
    <name evidence="1" type="ORF">BC351_36990</name>
</gene>